<gene>
    <name evidence="2" type="ORF">FLP30_04215</name>
</gene>
<dbReference type="OrthoDB" id="9795923at2"/>
<dbReference type="KEGG" id="acek:FLP30_04215"/>
<accession>A0A5C1YL81</accession>
<evidence type="ECO:0000313" key="3">
    <source>
        <dbReference type="Proteomes" id="UP000324536"/>
    </source>
</evidence>
<sequence>MKLTLQTDYALRALMYLGVRTDRLSSIRDIATTYGISEAHMVKVIHRLGLGGFVDTIRGRNGGVRLNRPAEDIRLGAVVRYMEEDMALLACMARQDQTTTQQQPSLCVLMPACRLRGVLAEALDAMVSVLDRHTLADVITPFERQRLSAPIPKPDEPQSRK</sequence>
<dbReference type="Proteomes" id="UP000324536">
    <property type="component" value="Chromosome"/>
</dbReference>
<proteinExistence type="predicted"/>
<dbReference type="AlphaFoldDB" id="A0A5C1YL81"/>
<reference evidence="2 3" key="1">
    <citation type="submission" date="2019-09" db="EMBL/GenBank/DDBJ databases">
        <title>Genome sequencing of strain KACC 21233.</title>
        <authorList>
            <person name="Heo J."/>
            <person name="Kim S.-J."/>
            <person name="Kim J.-S."/>
            <person name="Hong S.-B."/>
            <person name="Kwon S.-W."/>
        </authorList>
    </citation>
    <scope>NUCLEOTIDE SEQUENCE [LARGE SCALE GENOMIC DNA]</scope>
    <source>
        <strain evidence="2 3">KACC 21233</strain>
    </source>
</reference>
<keyword evidence="1" id="KW-0238">DNA-binding</keyword>
<dbReference type="RefSeq" id="WP_149278723.1">
    <property type="nucleotide sequence ID" value="NZ_CP043506.1"/>
</dbReference>
<dbReference type="Gene3D" id="1.10.10.10">
    <property type="entry name" value="Winged helix-like DNA-binding domain superfamily/Winged helix DNA-binding domain"/>
    <property type="match status" value="1"/>
</dbReference>
<dbReference type="InterPro" id="IPR036388">
    <property type="entry name" value="WH-like_DNA-bd_sf"/>
</dbReference>
<dbReference type="PANTHER" id="PTHR33221:SF4">
    <property type="entry name" value="HTH-TYPE TRANSCRIPTIONAL REPRESSOR NSRR"/>
    <property type="match status" value="1"/>
</dbReference>
<keyword evidence="3" id="KW-1185">Reference proteome</keyword>
<dbReference type="PROSITE" id="PS51197">
    <property type="entry name" value="HTH_RRF2_2"/>
    <property type="match status" value="1"/>
</dbReference>
<name>A0A5C1YL81_9PROT</name>
<dbReference type="SUPFAM" id="SSF46785">
    <property type="entry name" value="Winged helix' DNA-binding domain"/>
    <property type="match status" value="1"/>
</dbReference>
<dbReference type="PANTHER" id="PTHR33221">
    <property type="entry name" value="WINGED HELIX-TURN-HELIX TRANSCRIPTIONAL REGULATOR, RRF2 FAMILY"/>
    <property type="match status" value="1"/>
</dbReference>
<protein>
    <submittedName>
        <fullName evidence="2">Rrf2 family transcriptional regulator</fullName>
    </submittedName>
</protein>
<dbReference type="EMBL" id="CP043506">
    <property type="protein sequence ID" value="QEO17044.1"/>
    <property type="molecule type" value="Genomic_DNA"/>
</dbReference>
<dbReference type="GO" id="GO:0003700">
    <property type="term" value="F:DNA-binding transcription factor activity"/>
    <property type="evidence" value="ECO:0007669"/>
    <property type="project" value="TreeGrafter"/>
</dbReference>
<organism evidence="2 3">
    <name type="scientific">Acetobacter vaccinii</name>
    <dbReference type="NCBI Taxonomy" id="2592655"/>
    <lineage>
        <taxon>Bacteria</taxon>
        <taxon>Pseudomonadati</taxon>
        <taxon>Pseudomonadota</taxon>
        <taxon>Alphaproteobacteria</taxon>
        <taxon>Acetobacterales</taxon>
        <taxon>Acetobacteraceae</taxon>
        <taxon>Acetobacter</taxon>
    </lineage>
</organism>
<dbReference type="NCBIfam" id="TIGR00738">
    <property type="entry name" value="rrf2_super"/>
    <property type="match status" value="1"/>
</dbReference>
<dbReference type="GO" id="GO:0003677">
    <property type="term" value="F:DNA binding"/>
    <property type="evidence" value="ECO:0007669"/>
    <property type="project" value="UniProtKB-KW"/>
</dbReference>
<evidence type="ECO:0000256" key="1">
    <source>
        <dbReference type="ARBA" id="ARBA00023125"/>
    </source>
</evidence>
<dbReference type="InterPro" id="IPR000944">
    <property type="entry name" value="Tscrpt_reg_Rrf2"/>
</dbReference>
<dbReference type="GO" id="GO:0005829">
    <property type="term" value="C:cytosol"/>
    <property type="evidence" value="ECO:0007669"/>
    <property type="project" value="TreeGrafter"/>
</dbReference>
<evidence type="ECO:0000313" key="2">
    <source>
        <dbReference type="EMBL" id="QEO17044.1"/>
    </source>
</evidence>
<dbReference type="Pfam" id="PF02082">
    <property type="entry name" value="Rrf2"/>
    <property type="match status" value="1"/>
</dbReference>
<dbReference type="InterPro" id="IPR036390">
    <property type="entry name" value="WH_DNA-bd_sf"/>
</dbReference>